<accession>A0A1H7AVL1</accession>
<dbReference type="AlphaFoldDB" id="A0A1H7AVL1"/>
<reference evidence="2" key="1">
    <citation type="submission" date="2016-10" db="EMBL/GenBank/DDBJ databases">
        <authorList>
            <person name="Varghese N."/>
            <person name="Submissions S."/>
        </authorList>
    </citation>
    <scope>NUCLEOTIDE SEQUENCE [LARGE SCALE GENOMIC DNA]</scope>
    <source>
        <strain evidence="2">CGMCC 1.6763</strain>
    </source>
</reference>
<dbReference type="EMBL" id="FNZF01000004">
    <property type="protein sequence ID" value="SEJ65085.1"/>
    <property type="molecule type" value="Genomic_DNA"/>
</dbReference>
<name>A0A1H7AVL1_9BACL</name>
<keyword evidence="2" id="KW-1185">Reference proteome</keyword>
<sequence length="79" mass="8545">MKWAETVIGTATAGPLTEFGVAVGECAVEAAGTGRYRGKQQKSSGIPIKNHVAEASVFPYNREHGCLTFVIRDKIQKYC</sequence>
<protein>
    <submittedName>
        <fullName evidence="1">Uncharacterized protein</fullName>
    </submittedName>
</protein>
<evidence type="ECO:0000313" key="1">
    <source>
        <dbReference type="EMBL" id="SEJ65085.1"/>
    </source>
</evidence>
<gene>
    <name evidence="1" type="ORF">SAMN04488127_2426</name>
</gene>
<dbReference type="Proteomes" id="UP000199200">
    <property type="component" value="Unassembled WGS sequence"/>
</dbReference>
<evidence type="ECO:0000313" key="2">
    <source>
        <dbReference type="Proteomes" id="UP000199200"/>
    </source>
</evidence>
<organism evidence="1 2">
    <name type="scientific">Bhargavaea ginsengi</name>
    <dbReference type="NCBI Taxonomy" id="426757"/>
    <lineage>
        <taxon>Bacteria</taxon>
        <taxon>Bacillati</taxon>
        <taxon>Bacillota</taxon>
        <taxon>Bacilli</taxon>
        <taxon>Bacillales</taxon>
        <taxon>Caryophanaceae</taxon>
        <taxon>Bhargavaea</taxon>
    </lineage>
</organism>
<proteinExistence type="predicted"/>
<dbReference type="STRING" id="426757.SAMN04488127_2426"/>